<feature type="signal peptide" evidence="4">
    <location>
        <begin position="1"/>
        <end position="20"/>
    </location>
</feature>
<dbReference type="PANTHER" id="PTHR24364:SF26">
    <property type="entry name" value="IG-LIKE DOMAIN-CONTAINING PROTEIN"/>
    <property type="match status" value="1"/>
</dbReference>
<dbReference type="Proteomes" id="UP000807504">
    <property type="component" value="Unassembled WGS sequence"/>
</dbReference>
<keyword evidence="2 4" id="KW-0732">Signal</keyword>
<dbReference type="Pfam" id="PF13855">
    <property type="entry name" value="LRR_8"/>
    <property type="match status" value="1"/>
</dbReference>
<gene>
    <name evidence="5" type="ORF">HNY73_020851</name>
</gene>
<sequence>MFQKGAILLFLAVVVHKVIGEKGCPEREEISPCTCREMFLGQPKLTCKEITQVDTLKTVFQNARRYRLTQFTLVNSTLQYIPHEVFDDVKVKNLEFEKVTFVKTFDKIPENPGVVTIKLTEVRVIGGWDWSKLSLFKQLRDLTISDIPMKRLSSDFRPNISKKLEKLRLSWCKVKKLRDDEFQEFKDLEVFVATHDELTTLKRTMFARPSKLKELGLEYNRISSIPANMFEDMPYLDFLGLSHNQLTFLPIETYRPVIDHLTYLRLVDNPLRCDCLIQWLTFKKVPNLYGECATPLKFEGKDLNDLKPQDFRC</sequence>
<organism evidence="5 6">
    <name type="scientific">Argiope bruennichi</name>
    <name type="common">Wasp spider</name>
    <name type="synonym">Aranea bruennichi</name>
    <dbReference type="NCBI Taxonomy" id="94029"/>
    <lineage>
        <taxon>Eukaryota</taxon>
        <taxon>Metazoa</taxon>
        <taxon>Ecdysozoa</taxon>
        <taxon>Arthropoda</taxon>
        <taxon>Chelicerata</taxon>
        <taxon>Arachnida</taxon>
        <taxon>Araneae</taxon>
        <taxon>Araneomorphae</taxon>
        <taxon>Entelegynae</taxon>
        <taxon>Araneoidea</taxon>
        <taxon>Araneidae</taxon>
        <taxon>Argiope</taxon>
    </lineage>
</organism>
<dbReference type="AlphaFoldDB" id="A0A8T0E935"/>
<keyword evidence="1" id="KW-0433">Leucine-rich repeat</keyword>
<keyword evidence="3" id="KW-0677">Repeat</keyword>
<dbReference type="GO" id="GO:0016020">
    <property type="term" value="C:membrane"/>
    <property type="evidence" value="ECO:0007669"/>
    <property type="project" value="TreeGrafter"/>
</dbReference>
<evidence type="ECO:0000256" key="3">
    <source>
        <dbReference type="ARBA" id="ARBA00022737"/>
    </source>
</evidence>
<dbReference type="Gene3D" id="3.80.10.10">
    <property type="entry name" value="Ribonuclease Inhibitor"/>
    <property type="match status" value="1"/>
</dbReference>
<evidence type="ECO:0000313" key="5">
    <source>
        <dbReference type="EMBL" id="KAF8767984.1"/>
    </source>
</evidence>
<evidence type="ECO:0000256" key="2">
    <source>
        <dbReference type="ARBA" id="ARBA00022729"/>
    </source>
</evidence>
<reference evidence="5" key="2">
    <citation type="submission" date="2020-06" db="EMBL/GenBank/DDBJ databases">
        <authorList>
            <person name="Sheffer M."/>
        </authorList>
    </citation>
    <scope>NUCLEOTIDE SEQUENCE</scope>
</reference>
<accession>A0A8T0E935</accession>
<dbReference type="PROSITE" id="PS51450">
    <property type="entry name" value="LRR"/>
    <property type="match status" value="1"/>
</dbReference>
<dbReference type="EMBL" id="JABXBU010002230">
    <property type="protein sequence ID" value="KAF8767984.1"/>
    <property type="molecule type" value="Genomic_DNA"/>
</dbReference>
<evidence type="ECO:0000313" key="6">
    <source>
        <dbReference type="Proteomes" id="UP000807504"/>
    </source>
</evidence>
<dbReference type="InterPro" id="IPR052286">
    <property type="entry name" value="Wnt_signaling_inhibitor"/>
</dbReference>
<keyword evidence="6" id="KW-1185">Reference proteome</keyword>
<feature type="chain" id="PRO_5035902387" evidence="4">
    <location>
        <begin position="21"/>
        <end position="313"/>
    </location>
</feature>
<dbReference type="InterPro" id="IPR003591">
    <property type="entry name" value="Leu-rich_rpt_typical-subtyp"/>
</dbReference>
<name>A0A8T0E935_ARGBR</name>
<dbReference type="InterPro" id="IPR032675">
    <property type="entry name" value="LRR_dom_sf"/>
</dbReference>
<dbReference type="SMART" id="SM00369">
    <property type="entry name" value="LRR_TYP"/>
    <property type="match status" value="2"/>
</dbReference>
<proteinExistence type="predicted"/>
<protein>
    <submittedName>
        <fullName evidence="5">Protein slit like protein</fullName>
    </submittedName>
</protein>
<dbReference type="PANTHER" id="PTHR24364">
    <property type="entry name" value="LP06937P"/>
    <property type="match status" value="1"/>
</dbReference>
<dbReference type="InterPro" id="IPR001611">
    <property type="entry name" value="Leu-rich_rpt"/>
</dbReference>
<reference evidence="5" key="1">
    <citation type="journal article" date="2020" name="bioRxiv">
        <title>Chromosome-level reference genome of the European wasp spider Argiope bruennichi: a resource for studies on range expansion and evolutionary adaptation.</title>
        <authorList>
            <person name="Sheffer M.M."/>
            <person name="Hoppe A."/>
            <person name="Krehenwinkel H."/>
            <person name="Uhl G."/>
            <person name="Kuss A.W."/>
            <person name="Jensen L."/>
            <person name="Jensen C."/>
            <person name="Gillespie R.G."/>
            <person name="Hoff K.J."/>
            <person name="Prost S."/>
        </authorList>
    </citation>
    <scope>NUCLEOTIDE SEQUENCE</scope>
</reference>
<comment type="caution">
    <text evidence="5">The sequence shown here is derived from an EMBL/GenBank/DDBJ whole genome shotgun (WGS) entry which is preliminary data.</text>
</comment>
<evidence type="ECO:0000256" key="1">
    <source>
        <dbReference type="ARBA" id="ARBA00022614"/>
    </source>
</evidence>
<dbReference type="SUPFAM" id="SSF52058">
    <property type="entry name" value="L domain-like"/>
    <property type="match status" value="1"/>
</dbReference>
<evidence type="ECO:0000256" key="4">
    <source>
        <dbReference type="SAM" id="SignalP"/>
    </source>
</evidence>